<name>A0AAP0J5I6_9MAGN</name>
<gene>
    <name evidence="1" type="ORF">Syun_016671</name>
</gene>
<proteinExistence type="predicted"/>
<reference evidence="1 2" key="1">
    <citation type="submission" date="2024-01" db="EMBL/GenBank/DDBJ databases">
        <title>Genome assemblies of Stephania.</title>
        <authorList>
            <person name="Yang L."/>
        </authorList>
    </citation>
    <scope>NUCLEOTIDE SEQUENCE [LARGE SCALE GENOMIC DNA]</scope>
    <source>
        <strain evidence="1">YNDBR</strain>
        <tissue evidence="1">Leaf</tissue>
    </source>
</reference>
<dbReference type="AlphaFoldDB" id="A0AAP0J5I6"/>
<evidence type="ECO:0000313" key="2">
    <source>
        <dbReference type="Proteomes" id="UP001420932"/>
    </source>
</evidence>
<dbReference type="Proteomes" id="UP001420932">
    <property type="component" value="Unassembled WGS sequence"/>
</dbReference>
<comment type="caution">
    <text evidence="1">The sequence shown here is derived from an EMBL/GenBank/DDBJ whole genome shotgun (WGS) entry which is preliminary data.</text>
</comment>
<dbReference type="EMBL" id="JBBNAF010000007">
    <property type="protein sequence ID" value="KAK9127874.1"/>
    <property type="molecule type" value="Genomic_DNA"/>
</dbReference>
<evidence type="ECO:0000313" key="1">
    <source>
        <dbReference type="EMBL" id="KAK9127874.1"/>
    </source>
</evidence>
<sequence>MIVTGSDLYTDSTFYGGCSTSRLRSSYNTCRDSHLPRFPRYQWTSSFRDTGKESYKFCCSTEDVDSYAPTHDYSADACYYIEICFGPKTEDVEEILEVPTRFLLRRR</sequence>
<keyword evidence="2" id="KW-1185">Reference proteome</keyword>
<protein>
    <submittedName>
        <fullName evidence="1">Uncharacterized protein</fullName>
    </submittedName>
</protein>
<organism evidence="1 2">
    <name type="scientific">Stephania yunnanensis</name>
    <dbReference type="NCBI Taxonomy" id="152371"/>
    <lineage>
        <taxon>Eukaryota</taxon>
        <taxon>Viridiplantae</taxon>
        <taxon>Streptophyta</taxon>
        <taxon>Embryophyta</taxon>
        <taxon>Tracheophyta</taxon>
        <taxon>Spermatophyta</taxon>
        <taxon>Magnoliopsida</taxon>
        <taxon>Ranunculales</taxon>
        <taxon>Menispermaceae</taxon>
        <taxon>Menispermoideae</taxon>
        <taxon>Cissampelideae</taxon>
        <taxon>Stephania</taxon>
    </lineage>
</organism>
<accession>A0AAP0J5I6</accession>